<dbReference type="AlphaFoldDB" id="A0AAV2SVW3"/>
<organism evidence="8 9">
    <name type="scientific">Meganyctiphanes norvegica</name>
    <name type="common">Northern krill</name>
    <name type="synonym">Thysanopoda norvegica</name>
    <dbReference type="NCBI Taxonomy" id="48144"/>
    <lineage>
        <taxon>Eukaryota</taxon>
        <taxon>Metazoa</taxon>
        <taxon>Ecdysozoa</taxon>
        <taxon>Arthropoda</taxon>
        <taxon>Crustacea</taxon>
        <taxon>Multicrustacea</taxon>
        <taxon>Malacostraca</taxon>
        <taxon>Eumalacostraca</taxon>
        <taxon>Eucarida</taxon>
        <taxon>Euphausiacea</taxon>
        <taxon>Euphausiidae</taxon>
        <taxon>Meganyctiphanes</taxon>
    </lineage>
</organism>
<comment type="subcellular location">
    <subcellularLocation>
        <location evidence="1">Membrane</location>
        <topology evidence="1">Multi-pass membrane protein</topology>
    </subcellularLocation>
</comment>
<dbReference type="GO" id="GO:0016020">
    <property type="term" value="C:membrane"/>
    <property type="evidence" value="ECO:0007669"/>
    <property type="project" value="UniProtKB-SubCell"/>
</dbReference>
<dbReference type="GO" id="GO:0005739">
    <property type="term" value="C:mitochondrion"/>
    <property type="evidence" value="ECO:0007669"/>
    <property type="project" value="TreeGrafter"/>
</dbReference>
<proteinExistence type="inferred from homology"/>
<dbReference type="Pfam" id="PF04117">
    <property type="entry name" value="Mpv17_PMP22"/>
    <property type="match status" value="1"/>
</dbReference>
<dbReference type="PANTHER" id="PTHR11266:SF17">
    <property type="entry name" value="PROTEIN MPV17"/>
    <property type="match status" value="1"/>
</dbReference>
<protein>
    <recommendedName>
        <fullName evidence="6">Mitochondrial inner membrane protein Mpv17</fullName>
    </recommendedName>
</protein>
<sequence>MAQIGTLMGAGDVISQLTIEQKTVKEFEISRTIRFFGLGTLFVGPTLKTWYGILNTKLGSTGGRTAFKKMIVDQGFFAPIFISLFISVLGITQGKKSTEIEKQLKSDYVDIVLANWTVWPAVQMCNFNYVPVQHQVLVAQTFALLWNIYLAWKTNSNSKDVELLKS</sequence>
<reference evidence="8 9" key="1">
    <citation type="submission" date="2024-05" db="EMBL/GenBank/DDBJ databases">
        <authorList>
            <person name="Wallberg A."/>
        </authorList>
    </citation>
    <scope>NUCLEOTIDE SEQUENCE [LARGE SCALE GENOMIC DNA]</scope>
</reference>
<evidence type="ECO:0000256" key="6">
    <source>
        <dbReference type="ARBA" id="ARBA00049743"/>
    </source>
</evidence>
<evidence type="ECO:0000256" key="7">
    <source>
        <dbReference type="RuleBase" id="RU363053"/>
    </source>
</evidence>
<keyword evidence="9" id="KW-1185">Reference proteome</keyword>
<keyword evidence="5 7" id="KW-0472">Membrane</keyword>
<gene>
    <name evidence="8" type="ORF">MNOR_LOCUS41318</name>
</gene>
<evidence type="ECO:0000256" key="2">
    <source>
        <dbReference type="ARBA" id="ARBA00006824"/>
    </source>
</evidence>
<accession>A0AAV2SVW3</accession>
<feature type="non-terminal residue" evidence="8">
    <location>
        <position position="166"/>
    </location>
</feature>
<dbReference type="InterPro" id="IPR007248">
    <property type="entry name" value="Mpv17_PMP22"/>
</dbReference>
<comment type="caution">
    <text evidence="8">The sequence shown here is derived from an EMBL/GenBank/DDBJ whole genome shotgun (WGS) entry which is preliminary data.</text>
</comment>
<feature type="transmembrane region" description="Helical" evidence="7">
    <location>
        <begin position="35"/>
        <end position="54"/>
    </location>
</feature>
<evidence type="ECO:0000256" key="1">
    <source>
        <dbReference type="ARBA" id="ARBA00004141"/>
    </source>
</evidence>
<evidence type="ECO:0000313" key="9">
    <source>
        <dbReference type="Proteomes" id="UP001497623"/>
    </source>
</evidence>
<feature type="transmembrane region" description="Helical" evidence="7">
    <location>
        <begin position="74"/>
        <end position="92"/>
    </location>
</feature>
<evidence type="ECO:0000313" key="8">
    <source>
        <dbReference type="EMBL" id="CAL4247642.1"/>
    </source>
</evidence>
<name>A0AAV2SVW3_MEGNR</name>
<evidence type="ECO:0000256" key="4">
    <source>
        <dbReference type="ARBA" id="ARBA00022989"/>
    </source>
</evidence>
<comment type="similarity">
    <text evidence="2 7">Belongs to the peroxisomal membrane protein PXMP2/4 family.</text>
</comment>
<keyword evidence="4 7" id="KW-1133">Transmembrane helix</keyword>
<dbReference type="GO" id="GO:0015267">
    <property type="term" value="F:channel activity"/>
    <property type="evidence" value="ECO:0007669"/>
    <property type="project" value="TreeGrafter"/>
</dbReference>
<dbReference type="GO" id="GO:1901858">
    <property type="term" value="P:regulation of mitochondrial DNA metabolic process"/>
    <property type="evidence" value="ECO:0007669"/>
    <property type="project" value="TreeGrafter"/>
</dbReference>
<dbReference type="PANTHER" id="PTHR11266">
    <property type="entry name" value="PEROXISOMAL MEMBRANE PROTEIN 2, PXMP2 MPV17"/>
    <property type="match status" value="1"/>
</dbReference>
<keyword evidence="3 7" id="KW-0812">Transmembrane</keyword>
<dbReference type="EMBL" id="CAXKWB010148372">
    <property type="protein sequence ID" value="CAL4247642.1"/>
    <property type="molecule type" value="Genomic_DNA"/>
</dbReference>
<dbReference type="Proteomes" id="UP001497623">
    <property type="component" value="Unassembled WGS sequence"/>
</dbReference>
<evidence type="ECO:0000256" key="3">
    <source>
        <dbReference type="ARBA" id="ARBA00022692"/>
    </source>
</evidence>
<evidence type="ECO:0000256" key="5">
    <source>
        <dbReference type="ARBA" id="ARBA00023136"/>
    </source>
</evidence>